<feature type="compositionally biased region" description="Basic and acidic residues" evidence="1">
    <location>
        <begin position="639"/>
        <end position="653"/>
    </location>
</feature>
<feature type="transmembrane region" description="Helical" evidence="2">
    <location>
        <begin position="448"/>
        <end position="467"/>
    </location>
</feature>
<dbReference type="EMBL" id="CDMY01000456">
    <property type="protein sequence ID" value="CEM14646.1"/>
    <property type="molecule type" value="Genomic_DNA"/>
</dbReference>
<protein>
    <submittedName>
        <fullName evidence="3">Uncharacterized protein</fullName>
    </submittedName>
</protein>
<keyword evidence="2" id="KW-0472">Membrane</keyword>
<evidence type="ECO:0000256" key="2">
    <source>
        <dbReference type="SAM" id="Phobius"/>
    </source>
</evidence>
<feature type="transmembrane region" description="Helical" evidence="2">
    <location>
        <begin position="20"/>
        <end position="39"/>
    </location>
</feature>
<evidence type="ECO:0000313" key="3">
    <source>
        <dbReference type="EMBL" id="CEM14646.1"/>
    </source>
</evidence>
<keyword evidence="2" id="KW-1133">Transmembrane helix</keyword>
<keyword evidence="2" id="KW-0812">Transmembrane</keyword>
<gene>
    <name evidence="3" type="ORF">Vbra_21436</name>
</gene>
<dbReference type="Proteomes" id="UP000041254">
    <property type="component" value="Unassembled WGS sequence"/>
</dbReference>
<dbReference type="OMA" id="PYIGHPA"/>
<dbReference type="VEuPathDB" id="CryptoDB:Vbra_21436"/>
<evidence type="ECO:0000256" key="1">
    <source>
        <dbReference type="SAM" id="MobiDB-lite"/>
    </source>
</evidence>
<feature type="transmembrane region" description="Helical" evidence="2">
    <location>
        <begin position="420"/>
        <end position="443"/>
    </location>
</feature>
<feature type="transmembrane region" description="Helical" evidence="2">
    <location>
        <begin position="333"/>
        <end position="354"/>
    </location>
</feature>
<feature type="transmembrane region" description="Helical" evidence="2">
    <location>
        <begin position="101"/>
        <end position="120"/>
    </location>
</feature>
<feature type="transmembrane region" description="Helical" evidence="2">
    <location>
        <begin position="361"/>
        <end position="383"/>
    </location>
</feature>
<feature type="transmembrane region" description="Helical" evidence="2">
    <location>
        <begin position="140"/>
        <end position="160"/>
    </location>
</feature>
<dbReference type="OrthoDB" id="8068875at2759"/>
<dbReference type="PANTHER" id="PTHR31610">
    <property type="entry name" value="SLR0360 PROTEIN"/>
    <property type="match status" value="1"/>
</dbReference>
<feature type="transmembrane region" description="Helical" evidence="2">
    <location>
        <begin position="269"/>
        <end position="291"/>
    </location>
</feature>
<keyword evidence="4" id="KW-1185">Reference proteome</keyword>
<feature type="transmembrane region" description="Helical" evidence="2">
    <location>
        <begin position="494"/>
        <end position="513"/>
    </location>
</feature>
<feature type="transmembrane region" description="Helical" evidence="2">
    <location>
        <begin position="207"/>
        <end position="230"/>
    </location>
</feature>
<reference evidence="3 4" key="1">
    <citation type="submission" date="2014-11" db="EMBL/GenBank/DDBJ databases">
        <authorList>
            <person name="Zhu J."/>
            <person name="Qi W."/>
            <person name="Song R."/>
        </authorList>
    </citation>
    <scope>NUCLEOTIDE SEQUENCE [LARGE SCALE GENOMIC DNA]</scope>
</reference>
<dbReference type="InParanoid" id="A0A0G4FM70"/>
<proteinExistence type="predicted"/>
<organism evidence="3 4">
    <name type="scientific">Vitrella brassicaformis (strain CCMP3155)</name>
    <dbReference type="NCBI Taxonomy" id="1169540"/>
    <lineage>
        <taxon>Eukaryota</taxon>
        <taxon>Sar</taxon>
        <taxon>Alveolata</taxon>
        <taxon>Colpodellida</taxon>
        <taxon>Vitrellaceae</taxon>
        <taxon>Vitrella</taxon>
    </lineage>
</organism>
<dbReference type="AlphaFoldDB" id="A0A0G4FM70"/>
<accession>A0A0G4FM70</accession>
<name>A0A0G4FM70_VITBC</name>
<dbReference type="PANTHER" id="PTHR31610:SF0">
    <property type="entry name" value="SLC26A_SULP TRANSPORTER DOMAIN-CONTAINING PROTEIN"/>
    <property type="match status" value="1"/>
</dbReference>
<feature type="transmembrane region" description="Helical" evidence="2">
    <location>
        <begin position="303"/>
        <end position="327"/>
    </location>
</feature>
<evidence type="ECO:0000313" key="4">
    <source>
        <dbReference type="Proteomes" id="UP000041254"/>
    </source>
</evidence>
<feature type="region of interest" description="Disordered" evidence="1">
    <location>
        <begin position="625"/>
        <end position="653"/>
    </location>
</feature>
<feature type="transmembrane region" description="Helical" evidence="2">
    <location>
        <begin position="59"/>
        <end position="80"/>
    </location>
</feature>
<sequence>MSGKDDKTNWAAELNAFFQLLMDNTCTALALMVAMRNVLQANDTLEPLCDKIILGRVLPAAGVGLLFSNMFYAWLGAWLMKREGRRDVCAMPFGISSPAGFAFIFSIMAPIMGEGMAFIAGKGESTVKYASVNKVVEEAWKIAVLGNILGGVISMCVALVGNYVEKVVPPAGLMTPLAAIGLTWLGVEWFGKIFMAPLIGFLPLVEFWYIPVAVCVLVFGTVGGAIQGFVSMKDLSGAATKITFWGLGIGWSAEGVGLDMSGFVELQKYLGTIIPIAFTNSMGTILNVYSASRTGDRYPMRTCLLFDGALNLITVFLGNPLAVGVYIGASIYYAGMVAVVFSALSLFGVFGAILKLVPEGAVAPMIIFVGLMIFMDAAGGLAVRHFPAFAVGLMPVLADWGWKFAAGTGGSFSESDPSRFGLGGFGLGSIFSSVIWTAIMVYLIDRKLLLAAAWGLVGTLLAGLGMIHQSQTGIFGWTDLQYPYPEGLTEFYKWRFAAAYATLSVVCLIFHLIRMTGSTIIKVPPPIETEIADQQVETIEQVAAKLRSSLAVTQGEWAEIAPGRKIQVWYDEYGWCRAEVVDLRYVTGDALLKWAIPQGADPVEWEPSWVPLAAIDFQYVDEVESHPGRRGSQMSLKGRRSEFSRGTPIKEEP</sequence>